<dbReference type="GO" id="GO:0008270">
    <property type="term" value="F:zinc ion binding"/>
    <property type="evidence" value="ECO:0007669"/>
    <property type="project" value="UniProtKB-KW"/>
</dbReference>
<keyword evidence="2" id="KW-0479">Metal-binding</keyword>
<dbReference type="OrthoDB" id="10367501at2759"/>
<gene>
    <name evidence="4" type="ORF">PGTG_04312</name>
</gene>
<dbReference type="EMBL" id="DS178270">
    <property type="protein sequence ID" value="EFP78356.2"/>
    <property type="molecule type" value="Genomic_DNA"/>
</dbReference>
<dbReference type="InterPro" id="IPR001878">
    <property type="entry name" value="Znf_CCHC"/>
</dbReference>
<keyword evidence="2" id="KW-0862">Zinc</keyword>
<evidence type="ECO:0000313" key="5">
    <source>
        <dbReference type="Proteomes" id="UP000008783"/>
    </source>
</evidence>
<name>E3K1Y7_PUCGT</name>
<dbReference type="GO" id="GO:0006397">
    <property type="term" value="P:mRNA processing"/>
    <property type="evidence" value="ECO:0007669"/>
    <property type="project" value="UniProtKB-KW"/>
</dbReference>
<sequence length="146" mass="15526">MAATDLASVKLAPDNQQICDQLLCGSENSCKMICDHLVYSPQEVSLDNAIGALESHKVSTSATHGHVNQEHMALVAAAKNKQHLGCWNCGQKGHHLDICPNLSIKSKSKPTSKAGDVLAGAVSTFQLGHYPSEGNDNSDSFDVVWG</sequence>
<reference evidence="5" key="2">
    <citation type="journal article" date="2011" name="Proc. Natl. Acad. Sci. U.S.A.">
        <title>Obligate biotrophy features unraveled by the genomic analysis of rust fungi.</title>
        <authorList>
            <person name="Duplessis S."/>
            <person name="Cuomo C.A."/>
            <person name="Lin Y.-C."/>
            <person name="Aerts A."/>
            <person name="Tisserant E."/>
            <person name="Veneault-Fourrey C."/>
            <person name="Joly D.L."/>
            <person name="Hacquard S."/>
            <person name="Amselem J."/>
            <person name="Cantarel B.L."/>
            <person name="Chiu R."/>
            <person name="Coutinho P.M."/>
            <person name="Feau N."/>
            <person name="Field M."/>
            <person name="Frey P."/>
            <person name="Gelhaye E."/>
            <person name="Goldberg J."/>
            <person name="Grabherr M.G."/>
            <person name="Kodira C.D."/>
            <person name="Kohler A."/>
            <person name="Kuees U."/>
            <person name="Lindquist E.A."/>
            <person name="Lucas S.M."/>
            <person name="Mago R."/>
            <person name="Mauceli E."/>
            <person name="Morin E."/>
            <person name="Murat C."/>
            <person name="Pangilinan J.L."/>
            <person name="Park R."/>
            <person name="Pearson M."/>
            <person name="Quesneville H."/>
            <person name="Rouhier N."/>
            <person name="Sakthikumar S."/>
            <person name="Salamov A.A."/>
            <person name="Schmutz J."/>
            <person name="Selles B."/>
            <person name="Shapiro H."/>
            <person name="Tanguay P."/>
            <person name="Tuskan G.A."/>
            <person name="Henrissat B."/>
            <person name="Van de Peer Y."/>
            <person name="Rouze P."/>
            <person name="Ellis J.G."/>
            <person name="Dodds P.N."/>
            <person name="Schein J.E."/>
            <person name="Zhong S."/>
            <person name="Hamelin R.C."/>
            <person name="Grigoriev I.V."/>
            <person name="Szabo L.J."/>
            <person name="Martin F."/>
        </authorList>
    </citation>
    <scope>NUCLEOTIDE SEQUENCE [LARGE SCALE GENOMIC DNA]</scope>
    <source>
        <strain evidence="5">CRL 75-36-700-3 / race SCCL</strain>
    </source>
</reference>
<dbReference type="GeneID" id="10542310"/>
<keyword evidence="1" id="KW-0507">mRNA processing</keyword>
<dbReference type="GO" id="GO:0003676">
    <property type="term" value="F:nucleic acid binding"/>
    <property type="evidence" value="ECO:0007669"/>
    <property type="project" value="InterPro"/>
</dbReference>
<evidence type="ECO:0000256" key="2">
    <source>
        <dbReference type="PROSITE-ProRule" id="PRU00047"/>
    </source>
</evidence>
<organism evidence="4 5">
    <name type="scientific">Puccinia graminis f. sp. tritici (strain CRL 75-36-700-3 / race SCCL)</name>
    <name type="common">Black stem rust fungus</name>
    <dbReference type="NCBI Taxonomy" id="418459"/>
    <lineage>
        <taxon>Eukaryota</taxon>
        <taxon>Fungi</taxon>
        <taxon>Dikarya</taxon>
        <taxon>Basidiomycota</taxon>
        <taxon>Pucciniomycotina</taxon>
        <taxon>Pucciniomycetes</taxon>
        <taxon>Pucciniales</taxon>
        <taxon>Pucciniaceae</taxon>
        <taxon>Puccinia</taxon>
    </lineage>
</organism>
<accession>E3K1Y7</accession>
<keyword evidence="2" id="KW-0863">Zinc-finger</keyword>
<evidence type="ECO:0000259" key="3">
    <source>
        <dbReference type="PROSITE" id="PS50158"/>
    </source>
</evidence>
<evidence type="ECO:0000313" key="4">
    <source>
        <dbReference type="EMBL" id="EFP78356.2"/>
    </source>
</evidence>
<dbReference type="InParanoid" id="E3K1Y7"/>
<dbReference type="VEuPathDB" id="FungiDB:PGTG_04312"/>
<dbReference type="Proteomes" id="UP000008783">
    <property type="component" value="Unassembled WGS sequence"/>
</dbReference>
<dbReference type="KEGG" id="pgr:PGTG_04312"/>
<keyword evidence="5" id="KW-1185">Reference proteome</keyword>
<reference key="1">
    <citation type="submission" date="2007-01" db="EMBL/GenBank/DDBJ databases">
        <title>The Genome Sequence of Puccinia graminis f. sp. tritici Strain CRL 75-36-700-3.</title>
        <authorList>
            <consortium name="The Broad Institute Genome Sequencing Platform"/>
            <person name="Birren B."/>
            <person name="Lander E."/>
            <person name="Galagan J."/>
            <person name="Nusbaum C."/>
            <person name="Devon K."/>
            <person name="Cuomo C."/>
            <person name="Jaffe D."/>
            <person name="Butler J."/>
            <person name="Alvarez P."/>
            <person name="Gnerre S."/>
            <person name="Grabherr M."/>
            <person name="Mauceli E."/>
            <person name="Brockman W."/>
            <person name="Young S."/>
            <person name="LaButti K."/>
            <person name="Sykes S."/>
            <person name="DeCaprio D."/>
            <person name="Crawford M."/>
            <person name="Koehrsen M."/>
            <person name="Engels R."/>
            <person name="Montgomery P."/>
            <person name="Pearson M."/>
            <person name="Howarth C."/>
            <person name="Larson L."/>
            <person name="White J."/>
            <person name="Zeng Q."/>
            <person name="Kodira C."/>
            <person name="Yandava C."/>
            <person name="Alvarado L."/>
            <person name="O'Leary S."/>
            <person name="Szabo L."/>
            <person name="Dean R."/>
            <person name="Schein J."/>
        </authorList>
    </citation>
    <scope>NUCLEOTIDE SEQUENCE</scope>
    <source>
        <strain>CRL 75-36-700-3</strain>
    </source>
</reference>
<dbReference type="InterPro" id="IPR036875">
    <property type="entry name" value="Znf_CCHC_sf"/>
</dbReference>
<dbReference type="AlphaFoldDB" id="E3K1Y7"/>
<dbReference type="SUPFAM" id="SSF57756">
    <property type="entry name" value="Retrovirus zinc finger-like domains"/>
    <property type="match status" value="1"/>
</dbReference>
<dbReference type="PROSITE" id="PS50158">
    <property type="entry name" value="ZF_CCHC"/>
    <property type="match status" value="1"/>
</dbReference>
<proteinExistence type="predicted"/>
<protein>
    <recommendedName>
        <fullName evidence="3">CCHC-type domain-containing protein</fullName>
    </recommendedName>
</protein>
<feature type="domain" description="CCHC-type" evidence="3">
    <location>
        <begin position="86"/>
        <end position="101"/>
    </location>
</feature>
<evidence type="ECO:0000256" key="1">
    <source>
        <dbReference type="ARBA" id="ARBA00022664"/>
    </source>
</evidence>
<dbReference type="HOGENOM" id="CLU_054434_1_0_1"/>
<dbReference type="RefSeq" id="XP_003322775.2">
    <property type="nucleotide sequence ID" value="XM_003322727.2"/>
</dbReference>